<proteinExistence type="predicted"/>
<dbReference type="PANTHER" id="PTHR36180:SF2">
    <property type="entry name" value="BRO FAMILY PROTEIN"/>
    <property type="match status" value="1"/>
</dbReference>
<gene>
    <name evidence="2" type="ORF">ATO12_13950</name>
</gene>
<dbReference type="InterPro" id="IPR058744">
    <property type="entry name" value="BstA-like_C"/>
</dbReference>
<dbReference type="SMART" id="SM01040">
    <property type="entry name" value="Bro-N"/>
    <property type="match status" value="1"/>
</dbReference>
<keyword evidence="3" id="KW-1185">Reference proteome</keyword>
<evidence type="ECO:0000313" key="2">
    <source>
        <dbReference type="EMBL" id="EZH73980.1"/>
    </source>
</evidence>
<dbReference type="eggNOG" id="COG3617">
    <property type="taxonomic scope" value="Bacteria"/>
</dbReference>
<dbReference type="Pfam" id="PF02498">
    <property type="entry name" value="Bro-N"/>
    <property type="match status" value="1"/>
</dbReference>
<dbReference type="Pfam" id="PF26567">
    <property type="entry name" value="BstA_C"/>
    <property type="match status" value="1"/>
</dbReference>
<dbReference type="STRING" id="1317122.ATO12_13950"/>
<dbReference type="RefSeq" id="WP_051575717.1">
    <property type="nucleotide sequence ID" value="NZ_AQRA01000004.1"/>
</dbReference>
<organism evidence="2 3">
    <name type="scientific">Aquimarina atlantica</name>
    <dbReference type="NCBI Taxonomy" id="1317122"/>
    <lineage>
        <taxon>Bacteria</taxon>
        <taxon>Pseudomonadati</taxon>
        <taxon>Bacteroidota</taxon>
        <taxon>Flavobacteriia</taxon>
        <taxon>Flavobacteriales</taxon>
        <taxon>Flavobacteriaceae</taxon>
        <taxon>Aquimarina</taxon>
    </lineage>
</organism>
<dbReference type="EMBL" id="AQRA01000004">
    <property type="protein sequence ID" value="EZH73980.1"/>
    <property type="molecule type" value="Genomic_DNA"/>
</dbReference>
<dbReference type="PANTHER" id="PTHR36180">
    <property type="entry name" value="DNA-BINDING PROTEIN-RELATED-RELATED"/>
    <property type="match status" value="1"/>
</dbReference>
<dbReference type="Proteomes" id="UP000023541">
    <property type="component" value="Unassembled WGS sequence"/>
</dbReference>
<protein>
    <recommendedName>
        <fullName evidence="1">Bro-N domain-containing protein</fullName>
    </recommendedName>
</protein>
<sequence length="252" mass="29919">MKPEIVKKGTNYFQQLTSVEINNQIWFIVDEVVKVLELGNPDEVWSTLDIEERFATEIFYNGAQKNANLISESGLYSLIFKSTTNSAKKFRKWVTNQVLPLIRVRGYYTTKRLEIPNFVIRFNDNWDRISSGYFSILSELFIRLYGRFEQEGYILPNKALDGKEIRPDISVSIHFEKHLEENYPQYNREFKTYLHRLPNGKEIEVKQYRNHLLPTFIDFVDNHWLPEHAYTYFKSRDKEALKYLPKLIGSEA</sequence>
<name>A0A023BVH7_9FLAO</name>
<comment type="caution">
    <text evidence="2">The sequence shown here is derived from an EMBL/GenBank/DDBJ whole genome shotgun (WGS) entry which is preliminary data.</text>
</comment>
<feature type="domain" description="Bro-N" evidence="1">
    <location>
        <begin position="10"/>
        <end position="106"/>
    </location>
</feature>
<dbReference type="OrthoDB" id="1078540at2"/>
<evidence type="ECO:0000259" key="1">
    <source>
        <dbReference type="PROSITE" id="PS51750"/>
    </source>
</evidence>
<reference evidence="2 3" key="1">
    <citation type="submission" date="2014-04" db="EMBL/GenBank/DDBJ databases">
        <title>Aquimarina sp. 22II-S11-z7 Genome Sequencing.</title>
        <authorList>
            <person name="Lai Q."/>
        </authorList>
    </citation>
    <scope>NUCLEOTIDE SEQUENCE [LARGE SCALE GENOMIC DNA]</scope>
    <source>
        <strain evidence="2 3">22II-S11-z7</strain>
    </source>
</reference>
<dbReference type="InterPro" id="IPR003497">
    <property type="entry name" value="BRO_N_domain"/>
</dbReference>
<dbReference type="PROSITE" id="PS51750">
    <property type="entry name" value="BRO_N"/>
    <property type="match status" value="1"/>
</dbReference>
<dbReference type="AlphaFoldDB" id="A0A023BVH7"/>
<accession>A0A023BVH7</accession>
<evidence type="ECO:0000313" key="3">
    <source>
        <dbReference type="Proteomes" id="UP000023541"/>
    </source>
</evidence>